<feature type="non-terminal residue" evidence="3">
    <location>
        <position position="1"/>
    </location>
</feature>
<evidence type="ECO:0000259" key="2">
    <source>
        <dbReference type="Pfam" id="PF13843"/>
    </source>
</evidence>
<feature type="non-terminal residue" evidence="3">
    <location>
        <position position="120"/>
    </location>
</feature>
<protein>
    <recommendedName>
        <fullName evidence="2">PiggyBac transposable element-derived protein domain-containing protein</fullName>
    </recommendedName>
</protein>
<name>A0A1B6BZB1_9HEMI</name>
<feature type="transmembrane region" description="Helical" evidence="1">
    <location>
        <begin position="21"/>
        <end position="39"/>
    </location>
</feature>
<keyword evidence="1" id="KW-1133">Transmembrane helix</keyword>
<gene>
    <name evidence="3" type="ORF">g.1011</name>
</gene>
<dbReference type="PANTHER" id="PTHR46599:SF6">
    <property type="entry name" value="DUAL SPECIFICITY PHOSPHATASE 26"/>
    <property type="match status" value="1"/>
</dbReference>
<dbReference type="InterPro" id="IPR029526">
    <property type="entry name" value="PGBD"/>
</dbReference>
<reference evidence="3" key="1">
    <citation type="submission" date="2015-12" db="EMBL/GenBank/DDBJ databases">
        <title>De novo transcriptome assembly of four potential Pierce s Disease insect vectors from Arizona vineyards.</title>
        <authorList>
            <person name="Tassone E.E."/>
        </authorList>
    </citation>
    <scope>NUCLEOTIDE SEQUENCE</scope>
</reference>
<accession>A0A1B6BZB1</accession>
<dbReference type="PANTHER" id="PTHR46599">
    <property type="entry name" value="PIGGYBAC TRANSPOSABLE ELEMENT-DERIVED PROTEIN 4"/>
    <property type="match status" value="1"/>
</dbReference>
<feature type="domain" description="PiggyBac transposable element-derived protein" evidence="2">
    <location>
        <begin position="1"/>
        <end position="36"/>
    </location>
</feature>
<dbReference type="AlphaFoldDB" id="A0A1B6BZB1"/>
<organism evidence="3">
    <name type="scientific">Clastoptera arizonana</name>
    <name type="common">Arizona spittle bug</name>
    <dbReference type="NCBI Taxonomy" id="38151"/>
    <lineage>
        <taxon>Eukaryota</taxon>
        <taxon>Metazoa</taxon>
        <taxon>Ecdysozoa</taxon>
        <taxon>Arthropoda</taxon>
        <taxon>Hexapoda</taxon>
        <taxon>Insecta</taxon>
        <taxon>Pterygota</taxon>
        <taxon>Neoptera</taxon>
        <taxon>Paraneoptera</taxon>
        <taxon>Hemiptera</taxon>
        <taxon>Auchenorrhyncha</taxon>
        <taxon>Cercopoidea</taxon>
        <taxon>Clastopteridae</taxon>
        <taxon>Clastoptera</taxon>
    </lineage>
</organism>
<evidence type="ECO:0000313" key="3">
    <source>
        <dbReference type="EMBL" id="JAS06424.1"/>
    </source>
</evidence>
<dbReference type="Pfam" id="PF13843">
    <property type="entry name" value="DDE_Tnp_1_7"/>
    <property type="match status" value="1"/>
</dbReference>
<proteinExistence type="predicted"/>
<dbReference type="EMBL" id="GEDC01030874">
    <property type="protein sequence ID" value="JAS06424.1"/>
    <property type="molecule type" value="Transcribed_RNA"/>
</dbReference>
<sequence length="120" mass="13997">DTLDQMCGQMSCSRKTKRWPLCIFYGMINIMIVNSYVIYVHNKTSKGEKPLSRRNFAKELHSELVKPWLERRMQYQFLAHPLRQSIAAILCCEAPVDQRDHPPVQQEARGRKICGFCPSK</sequence>
<evidence type="ECO:0000256" key="1">
    <source>
        <dbReference type="SAM" id="Phobius"/>
    </source>
</evidence>
<keyword evidence="1" id="KW-0812">Transmembrane</keyword>
<keyword evidence="1" id="KW-0472">Membrane</keyword>